<dbReference type="Gene3D" id="3.40.50.1580">
    <property type="entry name" value="Nucleoside phosphorylase domain"/>
    <property type="match status" value="1"/>
</dbReference>
<dbReference type="InterPro" id="IPR035994">
    <property type="entry name" value="Nucleoside_phosphorylase_sf"/>
</dbReference>
<dbReference type="Pfam" id="PF01048">
    <property type="entry name" value="PNP_UDP_1"/>
    <property type="match status" value="1"/>
</dbReference>
<name>A0ABS2AKJ5_9ACTN</name>
<feature type="domain" description="Nucleoside phosphorylase" evidence="1">
    <location>
        <begin position="88"/>
        <end position="274"/>
    </location>
</feature>
<dbReference type="Proteomes" id="UP000632138">
    <property type="component" value="Unassembled WGS sequence"/>
</dbReference>
<evidence type="ECO:0000313" key="3">
    <source>
        <dbReference type="Proteomes" id="UP000632138"/>
    </source>
</evidence>
<evidence type="ECO:0000259" key="1">
    <source>
        <dbReference type="Pfam" id="PF01048"/>
    </source>
</evidence>
<comment type="caution">
    <text evidence="2">The sequence shown here is derived from an EMBL/GenBank/DDBJ whole genome shotgun (WGS) entry which is preliminary data.</text>
</comment>
<dbReference type="RefSeq" id="WP_203380288.1">
    <property type="nucleotide sequence ID" value="NZ_JAENHP010000014.1"/>
</dbReference>
<sequence length="281" mass="30253">MIRISGGFNNLGGTNSFHAPITVGEPDMDEPDTRRADIGVLTVIDEEIRAVVEVLRNLDGCRTRRLADGPMAYEACLPGHDGRPLRIAAVQTLTRGTDSAALACRGLIDAYHPATVLLVGIAGGVNPKVQVGDVVLGDSVISYDARRETAEGTRRRGQTQVVSAAVTHRLNEFFRDRPARGFGIHRGPIGSGNAVVTDARSEIRHWLRDVNEKVMAVETEAAGVAQAFHETALRAGHPVGWLPVRGISDTADEHKTHSHHDLAARNAAATMALLAPYLDFR</sequence>
<evidence type="ECO:0000313" key="2">
    <source>
        <dbReference type="EMBL" id="MBM2620298.1"/>
    </source>
</evidence>
<accession>A0ABS2AKJ5</accession>
<dbReference type="PANTHER" id="PTHR46832">
    <property type="entry name" value="5'-METHYLTHIOADENOSINE/S-ADENOSYLHOMOCYSTEINE NUCLEOSIDASE"/>
    <property type="match status" value="1"/>
</dbReference>
<organism evidence="2 3">
    <name type="scientific">Paractinoplanes ovalisporus</name>
    <dbReference type="NCBI Taxonomy" id="2810368"/>
    <lineage>
        <taxon>Bacteria</taxon>
        <taxon>Bacillati</taxon>
        <taxon>Actinomycetota</taxon>
        <taxon>Actinomycetes</taxon>
        <taxon>Micromonosporales</taxon>
        <taxon>Micromonosporaceae</taxon>
        <taxon>Paractinoplanes</taxon>
    </lineage>
</organism>
<keyword evidence="3" id="KW-1185">Reference proteome</keyword>
<dbReference type="SUPFAM" id="SSF53167">
    <property type="entry name" value="Purine and uridine phosphorylases"/>
    <property type="match status" value="1"/>
</dbReference>
<proteinExistence type="predicted"/>
<protein>
    <submittedName>
        <fullName evidence="2">5'-methylthioadenosine/S-adenosylhomocysteine nucleosidase</fullName>
    </submittedName>
</protein>
<reference evidence="2 3" key="1">
    <citation type="submission" date="2021-01" db="EMBL/GenBank/DDBJ databases">
        <title>Actinoplanes sp. nov. LDG1-06 isolated from lichen.</title>
        <authorList>
            <person name="Saeng-In P."/>
            <person name="Phongsopitanun W."/>
            <person name="Kanchanasin P."/>
            <person name="Yuki M."/>
            <person name="Kudo T."/>
            <person name="Ohkuma M."/>
            <person name="Tanasupawat S."/>
        </authorList>
    </citation>
    <scope>NUCLEOTIDE SEQUENCE [LARGE SCALE GENOMIC DNA]</scope>
    <source>
        <strain evidence="2 3">LDG1-06</strain>
    </source>
</reference>
<dbReference type="EMBL" id="JAENHP010000014">
    <property type="protein sequence ID" value="MBM2620298.1"/>
    <property type="molecule type" value="Genomic_DNA"/>
</dbReference>
<dbReference type="CDD" id="cd09008">
    <property type="entry name" value="MTAN"/>
    <property type="match status" value="1"/>
</dbReference>
<dbReference type="PANTHER" id="PTHR46832:SF1">
    <property type="entry name" value="5'-METHYLTHIOADENOSINE_S-ADENOSYLHOMOCYSTEINE NUCLEOSIDASE"/>
    <property type="match status" value="1"/>
</dbReference>
<dbReference type="InterPro" id="IPR000845">
    <property type="entry name" value="Nucleoside_phosphorylase_d"/>
</dbReference>
<gene>
    <name evidence="2" type="ORF">JIG36_32770</name>
</gene>